<keyword evidence="1" id="KW-0472">Membrane</keyword>
<keyword evidence="1" id="KW-0812">Transmembrane</keyword>
<dbReference type="AlphaFoldDB" id="A0A5J4N9L7"/>
<dbReference type="Pfam" id="PF00533">
    <property type="entry name" value="BRCT"/>
    <property type="match status" value="1"/>
</dbReference>
<proteinExistence type="predicted"/>
<feature type="transmembrane region" description="Helical" evidence="1">
    <location>
        <begin position="39"/>
        <end position="59"/>
    </location>
</feature>
<evidence type="ECO:0000259" key="2">
    <source>
        <dbReference type="Pfam" id="PF00533"/>
    </source>
</evidence>
<feature type="non-terminal residue" evidence="3">
    <location>
        <position position="1"/>
    </location>
</feature>
<organism evidence="3 4">
    <name type="scientific">Paragonimus westermani</name>
    <dbReference type="NCBI Taxonomy" id="34504"/>
    <lineage>
        <taxon>Eukaryota</taxon>
        <taxon>Metazoa</taxon>
        <taxon>Spiralia</taxon>
        <taxon>Lophotrochozoa</taxon>
        <taxon>Platyhelminthes</taxon>
        <taxon>Trematoda</taxon>
        <taxon>Digenea</taxon>
        <taxon>Plagiorchiida</taxon>
        <taxon>Troglotremata</taxon>
        <taxon>Troglotrematidae</taxon>
        <taxon>Paragonimus</taxon>
    </lineage>
</organism>
<keyword evidence="1" id="KW-1133">Transmembrane helix</keyword>
<dbReference type="SUPFAM" id="SSF52113">
    <property type="entry name" value="BRCT domain"/>
    <property type="match status" value="1"/>
</dbReference>
<dbReference type="Proteomes" id="UP000324629">
    <property type="component" value="Unassembled WGS sequence"/>
</dbReference>
<evidence type="ECO:0000313" key="4">
    <source>
        <dbReference type="Proteomes" id="UP000324629"/>
    </source>
</evidence>
<accession>A0A5J4N9L7</accession>
<gene>
    <name evidence="3" type="ORF">DEA37_0009817</name>
</gene>
<dbReference type="InterPro" id="IPR001357">
    <property type="entry name" value="BRCT_dom"/>
</dbReference>
<protein>
    <recommendedName>
        <fullName evidence="2">BRCT domain-containing protein</fullName>
    </recommendedName>
</protein>
<feature type="domain" description="BRCT" evidence="2">
    <location>
        <begin position="82"/>
        <end position="129"/>
    </location>
</feature>
<evidence type="ECO:0000313" key="3">
    <source>
        <dbReference type="EMBL" id="KAA3672271.1"/>
    </source>
</evidence>
<comment type="caution">
    <text evidence="3">The sequence shown here is derived from an EMBL/GenBank/DDBJ whole genome shotgun (WGS) entry which is preliminary data.</text>
</comment>
<dbReference type="EMBL" id="QNGE01005114">
    <property type="protein sequence ID" value="KAA3672271.1"/>
    <property type="molecule type" value="Genomic_DNA"/>
</dbReference>
<evidence type="ECO:0000256" key="1">
    <source>
        <dbReference type="SAM" id="Phobius"/>
    </source>
</evidence>
<name>A0A5J4N9L7_9TREM</name>
<dbReference type="Gene3D" id="3.40.50.10190">
    <property type="entry name" value="BRCT domain"/>
    <property type="match status" value="1"/>
</dbReference>
<dbReference type="InterPro" id="IPR036420">
    <property type="entry name" value="BRCT_dom_sf"/>
</dbReference>
<keyword evidence="4" id="KW-1185">Reference proteome</keyword>
<reference evidence="3 4" key="1">
    <citation type="journal article" date="2019" name="Gigascience">
        <title>Whole-genome sequence of the oriental lung fluke Paragonimus westermani.</title>
        <authorList>
            <person name="Oey H."/>
            <person name="Zakrzewski M."/>
            <person name="Narain K."/>
            <person name="Devi K.R."/>
            <person name="Agatsuma T."/>
            <person name="Nawaratna S."/>
            <person name="Gobert G.N."/>
            <person name="Jones M.K."/>
            <person name="Ragan M.A."/>
            <person name="McManus D.P."/>
            <person name="Krause L."/>
        </authorList>
    </citation>
    <scope>NUCLEOTIDE SEQUENCE [LARGE SCALE GENOMIC DNA]</scope>
    <source>
        <strain evidence="3 4">IND2009</strain>
    </source>
</reference>
<sequence length="151" mass="16949">TIDQLKSSGAVQHPLLSESVRFAISDDSSLVEVGEAEDLYAVPVVTVFSFMCFILLFPVDSVDTTLWRGWAIFTLFHPDFKPLFSNLVFTLSELSFKDRLSIWACSVIHGAKLRHAFDHTVTHVITGRAVGVSSLLLFSFDYFFACHTFHT</sequence>